<name>A0A255G6W4_9ACTN</name>
<proteinExistence type="predicted"/>
<gene>
    <name evidence="1" type="ORF">CGZ94_14665</name>
</gene>
<comment type="caution">
    <text evidence="1">The sequence shown here is derived from an EMBL/GenBank/DDBJ whole genome shotgun (WGS) entry which is preliminary data.</text>
</comment>
<dbReference type="EMBL" id="NMVO01000015">
    <property type="protein sequence ID" value="OYO11659.1"/>
    <property type="molecule type" value="Genomic_DNA"/>
</dbReference>
<reference evidence="1 2" key="1">
    <citation type="submission" date="2017-07" db="EMBL/GenBank/DDBJ databases">
        <title>Draft whole genome sequences of clinical Proprionibacteriaceae strains.</title>
        <authorList>
            <person name="Bernier A.-M."/>
            <person name="Bernard K."/>
            <person name="Domingo M.-C."/>
        </authorList>
    </citation>
    <scope>NUCLEOTIDE SEQUENCE [LARGE SCALE GENOMIC DNA]</scope>
    <source>
        <strain evidence="1 2">NML 030167</strain>
    </source>
</reference>
<evidence type="ECO:0000313" key="1">
    <source>
        <dbReference type="EMBL" id="OYO11659.1"/>
    </source>
</evidence>
<keyword evidence="2" id="KW-1185">Reference proteome</keyword>
<dbReference type="AlphaFoldDB" id="A0A255G6W4"/>
<dbReference type="OrthoDB" id="3348663at2"/>
<protein>
    <submittedName>
        <fullName evidence="1">Uncharacterized protein</fullName>
    </submittedName>
</protein>
<dbReference type="Proteomes" id="UP000215896">
    <property type="component" value="Unassembled WGS sequence"/>
</dbReference>
<evidence type="ECO:0000313" key="2">
    <source>
        <dbReference type="Proteomes" id="UP000215896"/>
    </source>
</evidence>
<accession>A0A255G6W4</accession>
<organism evidence="1 2">
    <name type="scientific">Enemella evansiae</name>
    <dbReference type="NCBI Taxonomy" id="2016499"/>
    <lineage>
        <taxon>Bacteria</taxon>
        <taxon>Bacillati</taxon>
        <taxon>Actinomycetota</taxon>
        <taxon>Actinomycetes</taxon>
        <taxon>Propionibacteriales</taxon>
        <taxon>Propionibacteriaceae</taxon>
        <taxon>Enemella</taxon>
    </lineage>
</organism>
<sequence length="367" mass="40137">MRGRATRWTPTRPSSCSPWWSSVPDGPVRALLEGHWYDAVAALAQDKLPQTGSPQRLAKVRDLATAAKRVLDLDAEDFGTIAEGFDRPWALRLAESSFPLLPRDPQRGALASLVPLYELMLEVMQLRALRHEPLQVVVTAHLIGEYLCQLAWESTLGHGGDPLRMRDSVGERWGTDDRSCPHNSALRATAKRSLNACNGDVIGYTAYLDKFHSRLGDALAVCAMNHETIGAGERPDVGETCPNPCSWAVQGSLEQRRDLDARVRLALLYVDSPIVALRHHAPVGHFFGVPSVQEISEAWLRTWERLSQPWPDGSNPLLLRTVPGAGTPDEALPGMSALVSTVAGRTIGAGRVIRSIGDDIMLTLEGE</sequence>